<sequence length="368" mass="42163">MQTKIPERNLISPFLVMFLINAMQVGVGVLGFPRYIAKDMEYDGWIAVIISGLITSAMIWVIYDILKRGNGDVVSINKQVFGKWIGGLFTFLLLTYLLSVTLVVLRTFTEVIQVWIFPNLSTWSITAVYCILAYYCIVKGFRVVTGVCFFGVILSLITYFSLIGPLEFMEIRNLLPLFDASLKDYLPGIKTIVLSYLGIKMLFIYYPFIKKPETSLKWALAGNFLTIFMYLLVSFAAFIYFSPKQLSLTIWPLLTMWQIIELPFLERFEYLAIPIWGLVVLPNICLGLWATSRGYKLLFSINQHQTLILLLMILFCASIVFETRQGIDQLNTVVSEIGFYFTYVYIPFLWVAQKIRLKGAQHDVSKSG</sequence>
<dbReference type="Proteomes" id="UP000278746">
    <property type="component" value="Unassembled WGS sequence"/>
</dbReference>
<dbReference type="Pfam" id="PF03845">
    <property type="entry name" value="Spore_permease"/>
    <property type="match status" value="1"/>
</dbReference>
<feature type="transmembrane region" description="Helical" evidence="8">
    <location>
        <begin position="143"/>
        <end position="165"/>
    </location>
</feature>
<feature type="transmembrane region" description="Helical" evidence="8">
    <location>
        <begin position="333"/>
        <end position="352"/>
    </location>
</feature>
<evidence type="ECO:0000256" key="5">
    <source>
        <dbReference type="ARBA" id="ARBA00022692"/>
    </source>
</evidence>
<comment type="similarity">
    <text evidence="2">Belongs to the amino acid-polyamine-organocation (APC) superfamily. Spore germination protein (SGP) (TC 2.A.3.9) family.</text>
</comment>
<evidence type="ECO:0000256" key="2">
    <source>
        <dbReference type="ARBA" id="ARBA00007998"/>
    </source>
</evidence>
<evidence type="ECO:0000313" key="10">
    <source>
        <dbReference type="Proteomes" id="UP000278746"/>
    </source>
</evidence>
<evidence type="ECO:0000256" key="7">
    <source>
        <dbReference type="ARBA" id="ARBA00023136"/>
    </source>
</evidence>
<dbReference type="NCBIfam" id="TIGR00912">
    <property type="entry name" value="2A0309"/>
    <property type="match status" value="1"/>
</dbReference>
<name>A0A3M7TVS9_9BACI</name>
<feature type="transmembrane region" description="Helical" evidence="8">
    <location>
        <begin position="218"/>
        <end position="241"/>
    </location>
</feature>
<feature type="transmembrane region" description="Helical" evidence="8">
    <location>
        <begin position="12"/>
        <end position="32"/>
    </location>
</feature>
<protein>
    <submittedName>
        <fullName evidence="9">Spore gernimation protein GerB</fullName>
    </submittedName>
</protein>
<gene>
    <name evidence="9" type="ORF">EBO34_05360</name>
</gene>
<feature type="transmembrane region" description="Helical" evidence="8">
    <location>
        <begin position="185"/>
        <end position="206"/>
    </location>
</feature>
<comment type="caution">
    <text evidence="9">The sequence shown here is derived from an EMBL/GenBank/DDBJ whole genome shotgun (WGS) entry which is preliminary data.</text>
</comment>
<keyword evidence="3" id="KW-0813">Transport</keyword>
<dbReference type="PANTHER" id="PTHR34975:SF2">
    <property type="entry name" value="SPORE GERMINATION PROTEIN A2"/>
    <property type="match status" value="1"/>
</dbReference>
<accession>A0A3M7TVS9</accession>
<dbReference type="AlphaFoldDB" id="A0A3M7TVS9"/>
<keyword evidence="5 8" id="KW-0812">Transmembrane</keyword>
<feature type="transmembrane region" description="Helical" evidence="8">
    <location>
        <begin position="84"/>
        <end position="108"/>
    </location>
</feature>
<feature type="transmembrane region" description="Helical" evidence="8">
    <location>
        <begin position="304"/>
        <end position="321"/>
    </location>
</feature>
<comment type="subcellular location">
    <subcellularLocation>
        <location evidence="1">Membrane</location>
        <topology evidence="1">Multi-pass membrane protein</topology>
    </subcellularLocation>
</comment>
<dbReference type="EMBL" id="RHIB01000001">
    <property type="protein sequence ID" value="RNA69369.1"/>
    <property type="molecule type" value="Genomic_DNA"/>
</dbReference>
<evidence type="ECO:0000256" key="8">
    <source>
        <dbReference type="SAM" id="Phobius"/>
    </source>
</evidence>
<feature type="transmembrane region" description="Helical" evidence="8">
    <location>
        <begin position="114"/>
        <end position="136"/>
    </location>
</feature>
<dbReference type="OrthoDB" id="2380240at2"/>
<feature type="transmembrane region" description="Helical" evidence="8">
    <location>
        <begin position="271"/>
        <end position="292"/>
    </location>
</feature>
<feature type="transmembrane region" description="Helical" evidence="8">
    <location>
        <begin position="44"/>
        <end position="63"/>
    </location>
</feature>
<dbReference type="PANTHER" id="PTHR34975">
    <property type="entry name" value="SPORE GERMINATION PROTEIN A2"/>
    <property type="match status" value="1"/>
</dbReference>
<organism evidence="9 10">
    <name type="scientific">Alteribacter keqinensis</name>
    <dbReference type="NCBI Taxonomy" id="2483800"/>
    <lineage>
        <taxon>Bacteria</taxon>
        <taxon>Bacillati</taxon>
        <taxon>Bacillota</taxon>
        <taxon>Bacilli</taxon>
        <taxon>Bacillales</taxon>
        <taxon>Bacillaceae</taxon>
        <taxon>Alteribacter</taxon>
    </lineage>
</organism>
<keyword evidence="10" id="KW-1185">Reference proteome</keyword>
<evidence type="ECO:0000256" key="3">
    <source>
        <dbReference type="ARBA" id="ARBA00022448"/>
    </source>
</evidence>
<dbReference type="Gene3D" id="1.20.1740.10">
    <property type="entry name" value="Amino acid/polyamine transporter I"/>
    <property type="match status" value="1"/>
</dbReference>
<dbReference type="RefSeq" id="WP_122896889.1">
    <property type="nucleotide sequence ID" value="NZ_RHIB01000001.1"/>
</dbReference>
<dbReference type="InterPro" id="IPR004761">
    <property type="entry name" value="Spore_GerAB"/>
</dbReference>
<evidence type="ECO:0000256" key="1">
    <source>
        <dbReference type="ARBA" id="ARBA00004141"/>
    </source>
</evidence>
<evidence type="ECO:0000256" key="6">
    <source>
        <dbReference type="ARBA" id="ARBA00022989"/>
    </source>
</evidence>
<proteinExistence type="inferred from homology"/>
<keyword evidence="7 8" id="KW-0472">Membrane</keyword>
<keyword evidence="4" id="KW-0309">Germination</keyword>
<dbReference type="GO" id="GO:0009847">
    <property type="term" value="P:spore germination"/>
    <property type="evidence" value="ECO:0007669"/>
    <property type="project" value="InterPro"/>
</dbReference>
<dbReference type="GO" id="GO:0016020">
    <property type="term" value="C:membrane"/>
    <property type="evidence" value="ECO:0007669"/>
    <property type="project" value="UniProtKB-SubCell"/>
</dbReference>
<reference evidence="9 10" key="1">
    <citation type="submission" date="2018-10" db="EMBL/GenBank/DDBJ databases">
        <title>Bacillus Keqinensis sp. nov., a moderately halophilic bacterium isolated from a saline-alkaline lake.</title>
        <authorList>
            <person name="Wang H."/>
        </authorList>
    </citation>
    <scope>NUCLEOTIDE SEQUENCE [LARGE SCALE GENOMIC DNA]</scope>
    <source>
        <strain evidence="9 10">KQ-3</strain>
    </source>
</reference>
<evidence type="ECO:0000313" key="9">
    <source>
        <dbReference type="EMBL" id="RNA69369.1"/>
    </source>
</evidence>
<evidence type="ECO:0000256" key="4">
    <source>
        <dbReference type="ARBA" id="ARBA00022544"/>
    </source>
</evidence>
<keyword evidence="6 8" id="KW-1133">Transmembrane helix</keyword>